<dbReference type="InterPro" id="IPR035965">
    <property type="entry name" value="PAS-like_dom_sf"/>
</dbReference>
<dbReference type="InterPro" id="IPR036097">
    <property type="entry name" value="HisK_dim/P_sf"/>
</dbReference>
<evidence type="ECO:0000256" key="2">
    <source>
        <dbReference type="ARBA" id="ARBA00012438"/>
    </source>
</evidence>
<dbReference type="Pfam" id="PF02518">
    <property type="entry name" value="HATPase_c"/>
    <property type="match status" value="1"/>
</dbReference>
<dbReference type="PRINTS" id="PR00344">
    <property type="entry name" value="BCTRLSENSOR"/>
</dbReference>
<dbReference type="Pfam" id="PF00512">
    <property type="entry name" value="HisKA"/>
    <property type="match status" value="1"/>
</dbReference>
<gene>
    <name evidence="7" type="ORF">JY572_21295</name>
</gene>
<dbReference type="InterPro" id="IPR005467">
    <property type="entry name" value="His_kinase_dom"/>
</dbReference>
<dbReference type="SUPFAM" id="SSF55785">
    <property type="entry name" value="PYP-like sensor domain (PAS domain)"/>
    <property type="match status" value="1"/>
</dbReference>
<dbReference type="InterPro" id="IPR003661">
    <property type="entry name" value="HisK_dim/P_dom"/>
</dbReference>
<dbReference type="Gene3D" id="3.30.565.10">
    <property type="entry name" value="Histidine kinase-like ATPase, C-terminal domain"/>
    <property type="match status" value="1"/>
</dbReference>
<dbReference type="InterPro" id="IPR036890">
    <property type="entry name" value="HATPase_C_sf"/>
</dbReference>
<dbReference type="PROSITE" id="PS50109">
    <property type="entry name" value="HIS_KIN"/>
    <property type="match status" value="1"/>
</dbReference>
<dbReference type="PROSITE" id="PS50110">
    <property type="entry name" value="RESPONSE_REGULATORY"/>
    <property type="match status" value="1"/>
</dbReference>
<dbReference type="Gene3D" id="3.30.450.20">
    <property type="entry name" value="PAS domain"/>
    <property type="match status" value="1"/>
</dbReference>
<dbReference type="SUPFAM" id="SSF52172">
    <property type="entry name" value="CheY-like"/>
    <property type="match status" value="1"/>
</dbReference>
<dbReference type="Pfam" id="PF08448">
    <property type="entry name" value="PAS_4"/>
    <property type="match status" value="1"/>
</dbReference>
<comment type="catalytic activity">
    <reaction evidence="1">
        <text>ATP + protein L-histidine = ADP + protein N-phospho-L-histidine.</text>
        <dbReference type="EC" id="2.7.13.3"/>
    </reaction>
</comment>
<dbReference type="PANTHER" id="PTHR43547">
    <property type="entry name" value="TWO-COMPONENT HISTIDINE KINASE"/>
    <property type="match status" value="1"/>
</dbReference>
<dbReference type="CDD" id="cd00082">
    <property type="entry name" value="HisKA"/>
    <property type="match status" value="1"/>
</dbReference>
<dbReference type="InterPro" id="IPR001789">
    <property type="entry name" value="Sig_transdc_resp-reg_receiver"/>
</dbReference>
<dbReference type="SUPFAM" id="SSF47384">
    <property type="entry name" value="Homodimeric domain of signal transducing histidine kinase"/>
    <property type="match status" value="1"/>
</dbReference>
<accession>A0ABX7NQ66</accession>
<dbReference type="Proteomes" id="UP000663090">
    <property type="component" value="Chromosome"/>
</dbReference>
<dbReference type="CDD" id="cd00075">
    <property type="entry name" value="HATPase"/>
    <property type="match status" value="1"/>
</dbReference>
<dbReference type="SMART" id="SM00388">
    <property type="entry name" value="HisKA"/>
    <property type="match status" value="1"/>
</dbReference>
<dbReference type="SMART" id="SM00387">
    <property type="entry name" value="HATPase_c"/>
    <property type="match status" value="1"/>
</dbReference>
<dbReference type="SMART" id="SM00448">
    <property type="entry name" value="REC"/>
    <property type="match status" value="1"/>
</dbReference>
<evidence type="ECO:0000256" key="4">
    <source>
        <dbReference type="PROSITE-ProRule" id="PRU00169"/>
    </source>
</evidence>
<dbReference type="Gene3D" id="1.10.287.130">
    <property type="match status" value="1"/>
</dbReference>
<proteinExistence type="predicted"/>
<evidence type="ECO:0000256" key="3">
    <source>
        <dbReference type="ARBA" id="ARBA00022553"/>
    </source>
</evidence>
<name>A0ABX7NQ66_9BACT</name>
<evidence type="ECO:0000313" key="8">
    <source>
        <dbReference type="Proteomes" id="UP000663090"/>
    </source>
</evidence>
<dbReference type="InterPro" id="IPR004358">
    <property type="entry name" value="Sig_transdc_His_kin-like_C"/>
</dbReference>
<evidence type="ECO:0000259" key="6">
    <source>
        <dbReference type="PROSITE" id="PS50110"/>
    </source>
</evidence>
<feature type="domain" description="Histidine kinase" evidence="5">
    <location>
        <begin position="273"/>
        <end position="490"/>
    </location>
</feature>
<dbReference type="SUPFAM" id="SSF55874">
    <property type="entry name" value="ATPase domain of HSP90 chaperone/DNA topoisomerase II/histidine kinase"/>
    <property type="match status" value="1"/>
</dbReference>
<dbReference type="PANTHER" id="PTHR43547:SF2">
    <property type="entry name" value="HYBRID SIGNAL TRANSDUCTION HISTIDINE KINASE C"/>
    <property type="match status" value="1"/>
</dbReference>
<dbReference type="Pfam" id="PF00072">
    <property type="entry name" value="Response_reg"/>
    <property type="match status" value="1"/>
</dbReference>
<reference evidence="7 8" key="1">
    <citation type="submission" date="2021-02" db="EMBL/GenBank/DDBJ databases">
        <title>De Novo genome assembly of isolated myxobacteria.</title>
        <authorList>
            <person name="Stevens D.C."/>
        </authorList>
    </citation>
    <scope>NUCLEOTIDE SEQUENCE [LARGE SCALE GENOMIC DNA]</scope>
    <source>
        <strain evidence="7 8">SCHIC003</strain>
    </source>
</reference>
<sequence length="490" mass="53150">MSPSPPLILHVDADASTRAATSRILGLAGFQVREAASGAEALALADERTDLVILEVRLPDIRGREVCRELKTSPRTRGVLVLQLSAQALEPGDQALEARHGADGYLATPVDPEELVTQVHALLRLRRAEREVHTLSMEVARQRQLLDMAMASAADPIALYDATGRLLFANQAALVFAARGAHDVLAPVHSLEEQEAKDPSLGPFFRLMDVALRTGEVQRGAFTVPTPPGTRHFDFTLSPTLGADGRVAALMATARDVTQARGEEEFREQFIGMLGHDLRNPLNALSMSAQQLKRKGNLDERQTALTERILTSADRMNRMIRQLLDFARARLGGGVPVVASACDVFDIAHRTVEEMRASHPGRKVVLEVLGQGTGAWDGDRLEQAFSNLLANALKYSPADSPVRMWGEARERDVVLRVHNAGPPIPPEDVPHVFAAWRRGTRAVQHESGAPSGLGLGLYITRQILLAHGGEVSVESSVSSGTTFTVRLPRG</sequence>
<organism evidence="7 8">
    <name type="scientific">Myxococcus landrumensis</name>
    <dbReference type="NCBI Taxonomy" id="2813577"/>
    <lineage>
        <taxon>Bacteria</taxon>
        <taxon>Pseudomonadati</taxon>
        <taxon>Myxococcota</taxon>
        <taxon>Myxococcia</taxon>
        <taxon>Myxococcales</taxon>
        <taxon>Cystobacterineae</taxon>
        <taxon>Myxococcaceae</taxon>
        <taxon>Myxococcus</taxon>
    </lineage>
</organism>
<dbReference type="InterPro" id="IPR011006">
    <property type="entry name" value="CheY-like_superfamily"/>
</dbReference>
<keyword evidence="8" id="KW-1185">Reference proteome</keyword>
<dbReference type="EMBL" id="CP071091">
    <property type="protein sequence ID" value="QSQ18353.1"/>
    <property type="molecule type" value="Genomic_DNA"/>
</dbReference>
<dbReference type="InterPro" id="IPR013656">
    <property type="entry name" value="PAS_4"/>
</dbReference>
<protein>
    <recommendedName>
        <fullName evidence="2">histidine kinase</fullName>
        <ecNumber evidence="2">2.7.13.3</ecNumber>
    </recommendedName>
</protein>
<keyword evidence="3" id="KW-0597">Phosphoprotein</keyword>
<dbReference type="EC" id="2.7.13.3" evidence="2"/>
<comment type="caution">
    <text evidence="4">Lacks conserved residue(s) required for the propagation of feature annotation.</text>
</comment>
<dbReference type="InterPro" id="IPR003594">
    <property type="entry name" value="HATPase_dom"/>
</dbReference>
<evidence type="ECO:0000256" key="1">
    <source>
        <dbReference type="ARBA" id="ARBA00000085"/>
    </source>
</evidence>
<evidence type="ECO:0000313" key="7">
    <source>
        <dbReference type="EMBL" id="QSQ18353.1"/>
    </source>
</evidence>
<dbReference type="Gene3D" id="3.40.50.2300">
    <property type="match status" value="1"/>
</dbReference>
<feature type="domain" description="Response regulatory" evidence="6">
    <location>
        <begin position="7"/>
        <end position="123"/>
    </location>
</feature>
<evidence type="ECO:0000259" key="5">
    <source>
        <dbReference type="PROSITE" id="PS50109"/>
    </source>
</evidence>